<dbReference type="Pfam" id="PF02784">
    <property type="entry name" value="Orn_Arg_deC_N"/>
    <property type="match status" value="1"/>
</dbReference>
<evidence type="ECO:0000256" key="5">
    <source>
        <dbReference type="HAMAP-Rule" id="MF_02120"/>
    </source>
</evidence>
<keyword evidence="5 8" id="KW-0457">Lysine biosynthesis</keyword>
<dbReference type="PROSITE" id="PS00879">
    <property type="entry name" value="ODR_DC_2_2"/>
    <property type="match status" value="1"/>
</dbReference>
<feature type="domain" description="Orn/DAP/Arg decarboxylase 2 N-terminal" evidence="10">
    <location>
        <begin position="56"/>
        <end position="313"/>
    </location>
</feature>
<evidence type="ECO:0000256" key="2">
    <source>
        <dbReference type="ARBA" id="ARBA00022793"/>
    </source>
</evidence>
<dbReference type="EMBL" id="AP021853">
    <property type="protein sequence ID" value="BBN98978.1"/>
    <property type="molecule type" value="Genomic_DNA"/>
</dbReference>
<feature type="binding site" evidence="5">
    <location>
        <position position="347"/>
    </location>
    <ligand>
        <name>substrate</name>
    </ligand>
</feature>
<evidence type="ECO:0000313" key="11">
    <source>
        <dbReference type="EMBL" id="BBN98978.1"/>
    </source>
</evidence>
<feature type="binding site" evidence="5">
    <location>
        <position position="310"/>
    </location>
    <ligand>
        <name>substrate</name>
    </ligand>
</feature>
<keyword evidence="4 5" id="KW-0456">Lyase</keyword>
<dbReference type="Pfam" id="PF00278">
    <property type="entry name" value="Orn_DAP_Arg_deC"/>
    <property type="match status" value="1"/>
</dbReference>
<dbReference type="PRINTS" id="PR01179">
    <property type="entry name" value="ODADCRBXLASE"/>
</dbReference>
<protein>
    <recommendedName>
        <fullName evidence="5 6">Diaminopimelate decarboxylase</fullName>
        <shortName evidence="5">DAP decarboxylase</shortName>
        <shortName evidence="5">DAPDC</shortName>
        <ecNumber evidence="5 6">4.1.1.20</ecNumber>
    </recommendedName>
</protein>
<feature type="binding site" evidence="5">
    <location>
        <position position="265"/>
    </location>
    <ligand>
        <name>pyridoxal 5'-phosphate</name>
        <dbReference type="ChEBI" id="CHEBI:597326"/>
    </ligand>
</feature>
<comment type="subunit">
    <text evidence="5">Homodimer.</text>
</comment>
<dbReference type="InterPro" id="IPR000183">
    <property type="entry name" value="Orn/DAP/Arg_de-COase"/>
</dbReference>
<dbReference type="InterPro" id="IPR022643">
    <property type="entry name" value="De-COase2_C"/>
</dbReference>
<dbReference type="InterPro" id="IPR029066">
    <property type="entry name" value="PLP-binding_barrel"/>
</dbReference>
<evidence type="ECO:0000259" key="9">
    <source>
        <dbReference type="Pfam" id="PF00278"/>
    </source>
</evidence>
<keyword evidence="5" id="KW-0028">Amino-acid biosynthesis</keyword>
<dbReference type="EC" id="4.1.1.20" evidence="5 6"/>
<feature type="active site" description="Proton donor" evidence="7">
    <location>
        <position position="378"/>
    </location>
</feature>
<dbReference type="GO" id="GO:0008836">
    <property type="term" value="F:diaminopimelate decarboxylase activity"/>
    <property type="evidence" value="ECO:0007669"/>
    <property type="project" value="UniProtKB-UniRule"/>
</dbReference>
<dbReference type="AlphaFoldDB" id="A0A5K7X225"/>
<evidence type="ECO:0000313" key="12">
    <source>
        <dbReference type="Proteomes" id="UP000326951"/>
    </source>
</evidence>
<keyword evidence="3 5" id="KW-0663">Pyridoxal phosphate</keyword>
<dbReference type="PROSITE" id="PS00878">
    <property type="entry name" value="ODR_DC_2_1"/>
    <property type="match status" value="1"/>
</dbReference>
<sequence length="458" mass="50332">MRFLHTVADALSRMGRIAVFGTQEINRDGHLYIGGIDTKDLAREFGTPLYVYDTALIKDKINQFKKAFDKHEGITWQIAYASKAFSTLAMIQLVNEQGLSLDVVSGGELFTALKAGMDPKRIHFHGNNKSESELAMALDARIGAVIVDNRDELELLERMCAERDQQIAILLRVTPGIEAHTHEFIMTGQDDSKFGFNLANGMAQQAVQQALQAAHLQLIGIHAHIGSQIFETDGFTGAIRVMLKHVNKWTRELGFALNVLNVGGGFGICYTEKDRPLPITSYIDAIVETAEEECARYRLPLPALWIEPGRSIVGEAGTSLYTVGAAKTIPGIRNYLSVDGGMADNIRPSLYQAEYQAICANRALEPKTNKVAIAGKCCESGDILIKELMLPETCSTGDLLAVFSTGAYGYSMASHYNRIANPAVVFVENGEAALVVRRESYEDLIRYDVPLKNLSPNI</sequence>
<dbReference type="Gene3D" id="3.20.20.10">
    <property type="entry name" value="Alanine racemase"/>
    <property type="match status" value="1"/>
</dbReference>
<comment type="catalytic activity">
    <reaction evidence="5 8">
        <text>meso-2,6-diaminopimelate + H(+) = L-lysine + CO2</text>
        <dbReference type="Rhea" id="RHEA:15101"/>
        <dbReference type="ChEBI" id="CHEBI:15378"/>
        <dbReference type="ChEBI" id="CHEBI:16526"/>
        <dbReference type="ChEBI" id="CHEBI:32551"/>
        <dbReference type="ChEBI" id="CHEBI:57791"/>
        <dbReference type="EC" id="4.1.1.20"/>
    </reaction>
</comment>
<dbReference type="CDD" id="cd06828">
    <property type="entry name" value="PLPDE_III_DapDC"/>
    <property type="match status" value="1"/>
</dbReference>
<feature type="domain" description="Orn/DAP/Arg decarboxylase 2 C-terminal" evidence="9">
    <location>
        <begin position="49"/>
        <end position="406"/>
    </location>
</feature>
<dbReference type="InterPro" id="IPR022657">
    <property type="entry name" value="De-COase2_CS"/>
</dbReference>
<accession>A0A5K7X225</accession>
<evidence type="ECO:0000259" key="10">
    <source>
        <dbReference type="Pfam" id="PF02784"/>
    </source>
</evidence>
<feature type="binding site" evidence="5">
    <location>
        <begin position="307"/>
        <end position="310"/>
    </location>
    <ligand>
        <name>pyridoxal 5'-phosphate</name>
        <dbReference type="ChEBI" id="CHEBI:597326"/>
    </ligand>
</feature>
<dbReference type="InterPro" id="IPR009006">
    <property type="entry name" value="Ala_racemase/Decarboxylase_C"/>
</dbReference>
<dbReference type="GO" id="GO:0030170">
    <property type="term" value="F:pyridoxal phosphate binding"/>
    <property type="evidence" value="ECO:0007669"/>
    <property type="project" value="UniProtKB-UniRule"/>
</dbReference>
<comment type="cofactor">
    <cofactor evidence="1 5 7 8">
        <name>pyridoxal 5'-phosphate</name>
        <dbReference type="ChEBI" id="CHEBI:597326"/>
    </cofactor>
</comment>
<name>A0A5K7X225_9BACL</name>
<dbReference type="SUPFAM" id="SSF51419">
    <property type="entry name" value="PLP-binding barrel"/>
    <property type="match status" value="1"/>
</dbReference>
<feature type="binding site" evidence="5">
    <location>
        <position position="379"/>
    </location>
    <ligand>
        <name>substrate</name>
    </ligand>
</feature>
<dbReference type="UniPathway" id="UPA00034">
    <property type="reaction ID" value="UER00027"/>
</dbReference>
<organism evidence="11 12">
    <name type="scientific">Sporolactobacillus terrae</name>
    <dbReference type="NCBI Taxonomy" id="269673"/>
    <lineage>
        <taxon>Bacteria</taxon>
        <taxon>Bacillati</taxon>
        <taxon>Bacillota</taxon>
        <taxon>Bacilli</taxon>
        <taxon>Bacillales</taxon>
        <taxon>Sporolactobacillaceae</taxon>
        <taxon>Sporolactobacillus</taxon>
    </lineage>
</organism>
<feature type="binding site" evidence="5">
    <location>
        <position position="408"/>
    </location>
    <ligand>
        <name>substrate</name>
    </ligand>
</feature>
<reference evidence="11 12" key="1">
    <citation type="submission" date="2019-09" db="EMBL/GenBank/DDBJ databases">
        <title>Complete genome sequence of Sporolactobacillus terrae 70-3.</title>
        <authorList>
            <person name="Tanaka N."/>
            <person name="Shiwa Y."/>
            <person name="Fujita N."/>
            <person name="Tanasupawat S."/>
        </authorList>
    </citation>
    <scope>NUCLEOTIDE SEQUENCE [LARGE SCALE GENOMIC DNA]</scope>
    <source>
        <strain evidence="11 12">70-3</strain>
    </source>
</reference>
<dbReference type="PANTHER" id="PTHR43727">
    <property type="entry name" value="DIAMINOPIMELATE DECARBOXYLASE"/>
    <property type="match status" value="1"/>
</dbReference>
<comment type="similarity">
    <text evidence="5">Belongs to the Orn/Lys/Arg decarboxylase class-II family. LysA subfamily.</text>
</comment>
<dbReference type="NCBIfam" id="TIGR01048">
    <property type="entry name" value="lysA"/>
    <property type="match status" value="1"/>
</dbReference>
<dbReference type="GO" id="GO:0009089">
    <property type="term" value="P:lysine biosynthetic process via diaminopimelate"/>
    <property type="evidence" value="ECO:0007669"/>
    <property type="project" value="UniProtKB-UniRule"/>
</dbReference>
<dbReference type="SUPFAM" id="SSF50621">
    <property type="entry name" value="Alanine racemase C-terminal domain-like"/>
    <property type="match status" value="1"/>
</dbReference>
<evidence type="ECO:0000256" key="1">
    <source>
        <dbReference type="ARBA" id="ARBA00001933"/>
    </source>
</evidence>
<feature type="modified residue" description="N6-(pyridoxal phosphate)lysine" evidence="5 7">
    <location>
        <position position="83"/>
    </location>
</feature>
<dbReference type="InterPro" id="IPR002986">
    <property type="entry name" value="DAP_deCOOHase_LysA"/>
</dbReference>
<evidence type="ECO:0000256" key="4">
    <source>
        <dbReference type="ARBA" id="ARBA00023239"/>
    </source>
</evidence>
<evidence type="ECO:0000256" key="8">
    <source>
        <dbReference type="RuleBase" id="RU003738"/>
    </source>
</evidence>
<comment type="function">
    <text evidence="5">Specifically catalyzes the decarboxylation of meso-diaminopimelate (meso-DAP) to L-lysine.</text>
</comment>
<dbReference type="InterPro" id="IPR022644">
    <property type="entry name" value="De-COase2_N"/>
</dbReference>
<dbReference type="PRINTS" id="PR01181">
    <property type="entry name" value="DAPDCRBXLASE"/>
</dbReference>
<dbReference type="InterPro" id="IPR022653">
    <property type="entry name" value="De-COase2_pyr-phos_BS"/>
</dbReference>
<dbReference type="PANTHER" id="PTHR43727:SF2">
    <property type="entry name" value="GROUP IV DECARBOXYLASE"/>
    <property type="match status" value="1"/>
</dbReference>
<evidence type="ECO:0000256" key="3">
    <source>
        <dbReference type="ARBA" id="ARBA00022898"/>
    </source>
</evidence>
<feature type="binding site" evidence="5">
    <location>
        <position position="351"/>
    </location>
    <ligand>
        <name>substrate</name>
    </ligand>
</feature>
<feature type="binding site" evidence="5">
    <location>
        <position position="408"/>
    </location>
    <ligand>
        <name>pyridoxal 5'-phosphate</name>
        <dbReference type="ChEBI" id="CHEBI:597326"/>
    </ligand>
</feature>
<dbReference type="HAMAP" id="MF_02120">
    <property type="entry name" value="LysA"/>
    <property type="match status" value="1"/>
</dbReference>
<comment type="pathway">
    <text evidence="5 8">Amino-acid biosynthesis; L-lysine biosynthesis via DAP pathway; L-lysine from DL-2,6-diaminopimelate: step 1/1.</text>
</comment>
<proteinExistence type="inferred from homology"/>
<gene>
    <name evidence="5 11" type="primary">lysA</name>
    <name evidence="11" type="ORF">St703_16830</name>
</gene>
<dbReference type="FunFam" id="3.20.20.10:FF:000003">
    <property type="entry name" value="Diaminopimelate decarboxylase"/>
    <property type="match status" value="1"/>
</dbReference>
<evidence type="ECO:0000256" key="7">
    <source>
        <dbReference type="PIRSR" id="PIRSR600183-50"/>
    </source>
</evidence>
<evidence type="ECO:0000256" key="6">
    <source>
        <dbReference type="NCBIfam" id="TIGR01048"/>
    </source>
</evidence>
<dbReference type="Gene3D" id="2.40.37.10">
    <property type="entry name" value="Lyase, Ornithine Decarboxylase, Chain A, domain 1"/>
    <property type="match status" value="1"/>
</dbReference>
<dbReference type="Proteomes" id="UP000326951">
    <property type="component" value="Chromosome"/>
</dbReference>
<keyword evidence="2 5" id="KW-0210">Decarboxylase</keyword>